<proteinExistence type="predicted"/>
<name>A0ABQ7CB79_BRACR</name>
<accession>A0ABQ7CB79</accession>
<keyword evidence="3" id="KW-1185">Reference proteome</keyword>
<dbReference type="Proteomes" id="UP000266723">
    <property type="component" value="Unassembled WGS sequence"/>
</dbReference>
<dbReference type="EMBL" id="QGKV02000832">
    <property type="protein sequence ID" value="KAF3548518.1"/>
    <property type="molecule type" value="Genomic_DNA"/>
</dbReference>
<reference evidence="2 3" key="1">
    <citation type="journal article" date="2020" name="BMC Genomics">
        <title>Intraspecific diversification of the crop wild relative Brassica cretica Lam. using demographic model selection.</title>
        <authorList>
            <person name="Kioukis A."/>
            <person name="Michalopoulou V.A."/>
            <person name="Briers L."/>
            <person name="Pirintsos S."/>
            <person name="Studholme D.J."/>
            <person name="Pavlidis P."/>
            <person name="Sarris P.F."/>
        </authorList>
    </citation>
    <scope>NUCLEOTIDE SEQUENCE [LARGE SCALE GENOMIC DNA]</scope>
    <source>
        <strain evidence="3">cv. PFS-1207/04</strain>
    </source>
</reference>
<protein>
    <recommendedName>
        <fullName evidence="4">DUF4005 domain-containing protein</fullName>
    </recommendedName>
</protein>
<gene>
    <name evidence="2" type="ORF">DY000_02008954</name>
</gene>
<sequence>MPHGQDLCLTTNDYGMNATRPHGHEYDQNRTTKRTSSWTIGRELERAGTRAGMSWNGRVLRRELERDASDRGTRAVVVQDAS</sequence>
<evidence type="ECO:0000313" key="3">
    <source>
        <dbReference type="Proteomes" id="UP000266723"/>
    </source>
</evidence>
<evidence type="ECO:0000313" key="2">
    <source>
        <dbReference type="EMBL" id="KAF3548518.1"/>
    </source>
</evidence>
<feature type="region of interest" description="Disordered" evidence="1">
    <location>
        <begin position="1"/>
        <end position="34"/>
    </location>
</feature>
<evidence type="ECO:0000256" key="1">
    <source>
        <dbReference type="SAM" id="MobiDB-lite"/>
    </source>
</evidence>
<evidence type="ECO:0008006" key="4">
    <source>
        <dbReference type="Google" id="ProtNLM"/>
    </source>
</evidence>
<comment type="caution">
    <text evidence="2">The sequence shown here is derived from an EMBL/GenBank/DDBJ whole genome shotgun (WGS) entry which is preliminary data.</text>
</comment>
<organism evidence="2 3">
    <name type="scientific">Brassica cretica</name>
    <name type="common">Mustard</name>
    <dbReference type="NCBI Taxonomy" id="69181"/>
    <lineage>
        <taxon>Eukaryota</taxon>
        <taxon>Viridiplantae</taxon>
        <taxon>Streptophyta</taxon>
        <taxon>Embryophyta</taxon>
        <taxon>Tracheophyta</taxon>
        <taxon>Spermatophyta</taxon>
        <taxon>Magnoliopsida</taxon>
        <taxon>eudicotyledons</taxon>
        <taxon>Gunneridae</taxon>
        <taxon>Pentapetalae</taxon>
        <taxon>rosids</taxon>
        <taxon>malvids</taxon>
        <taxon>Brassicales</taxon>
        <taxon>Brassicaceae</taxon>
        <taxon>Brassiceae</taxon>
        <taxon>Brassica</taxon>
    </lineage>
</organism>